<dbReference type="EMBL" id="WNWS01000465">
    <property type="protein sequence ID" value="KAE9967292.1"/>
    <property type="molecule type" value="Genomic_DNA"/>
</dbReference>
<proteinExistence type="predicted"/>
<keyword evidence="1" id="KW-0862">Zinc</keyword>
<dbReference type="InterPro" id="IPR013087">
    <property type="entry name" value="Znf_C2H2_type"/>
</dbReference>
<dbReference type="Proteomes" id="UP000447873">
    <property type="component" value="Unassembled WGS sequence"/>
</dbReference>
<dbReference type="PROSITE" id="PS00028">
    <property type="entry name" value="ZINC_FINGER_C2H2_1"/>
    <property type="match status" value="1"/>
</dbReference>
<name>A0A8H3UB83_VENIN</name>
<organism evidence="4 5">
    <name type="scientific">Venturia inaequalis</name>
    <name type="common">Apple scab fungus</name>
    <dbReference type="NCBI Taxonomy" id="5025"/>
    <lineage>
        <taxon>Eukaryota</taxon>
        <taxon>Fungi</taxon>
        <taxon>Dikarya</taxon>
        <taxon>Ascomycota</taxon>
        <taxon>Pezizomycotina</taxon>
        <taxon>Dothideomycetes</taxon>
        <taxon>Pleosporomycetidae</taxon>
        <taxon>Venturiales</taxon>
        <taxon>Venturiaceae</taxon>
        <taxon>Venturia</taxon>
    </lineage>
</organism>
<evidence type="ECO:0000313" key="5">
    <source>
        <dbReference type="Proteomes" id="UP000447873"/>
    </source>
</evidence>
<sequence>MAMGLELPSRASGSQPDLAREDADAVRRLRQNYPPHILASLFEKGYITSPRVSLSSSKSRPSDIPMSRKASEASSYTYTGTTSTRSSISISPSNKRHHLNSSASYTSLIPSISESSEIPQMYRSRNAANRSKVLTRSISEYALRDHALGLQSFPRQELFVSTPVYFCVHCGNGFEKRGDWETHEWIFHERQSYWPCPESGCEVVFDAGKSFEAHHEVMHGCGGCKHSAECVRLLPERKVWACGFDGCKAVFLDWSKRCKHVASHYEGLSRRVGNVKETPSWKYSTTVRNLLRQPDTREHFKKFMIKCHGHSKTGWPTLDWQSDTSAELKRCLEYRDFPNGVGEVVYQAYRLGHPANTSAVQVRSRPPTPPVEDLNHANLSRIEAYFGFTGPGSARLQRSHLYERKNLGSGSGAHLVSYDNHMYPSVISLPSSPPSASPTRTRNRSKERAGSLASDTASLAPSLRIGRKRLVAREAEVRNTSCSALASFLKDGPVGVSDDRQPRRAIRAPRIPPPVAPSRPPLVAREAEVRHTRNSTLISILREGPPEVADHGGSYEQKISRSQSIPCLPSIRVESSPFLDYTDDGASLPWSSLTPRLDPRPQIIPHRSQPQMTVQVPRLRIPSHKSQPQITLQKPQEDLEIMPLSLTKRRQKPQLREIQIREDILKVPRSSSLAAGTRILPPTPGPPPITELPKAPANTTLSPISVMLRSFSDIGPIRPTSYTSGTVGPPPSPMPPGFSEIKWPLPPTPALELSLDSIPTPTAESFRQVNPTPGLCPGPRLAKSPPVSIFPPRPETDRPRTVHGLTLAVPNKLTAAPQRHSRDMHHGGSKSDKRWASISGLIEPPLPSPGIDFGFCLSQPLYSVGDPSIPR</sequence>
<keyword evidence="1" id="KW-0863">Zinc-finger</keyword>
<feature type="region of interest" description="Disordered" evidence="2">
    <location>
        <begin position="52"/>
        <end position="99"/>
    </location>
</feature>
<accession>A0A8H3UB83</accession>
<dbReference type="GO" id="GO:0008270">
    <property type="term" value="F:zinc ion binding"/>
    <property type="evidence" value="ECO:0007669"/>
    <property type="project" value="UniProtKB-KW"/>
</dbReference>
<evidence type="ECO:0000256" key="1">
    <source>
        <dbReference type="PROSITE-ProRule" id="PRU00042"/>
    </source>
</evidence>
<gene>
    <name evidence="4" type="ORF">EG328_008295</name>
</gene>
<feature type="region of interest" description="Disordered" evidence="2">
    <location>
        <begin position="1"/>
        <end position="21"/>
    </location>
</feature>
<comment type="caution">
    <text evidence="4">The sequence shown here is derived from an EMBL/GenBank/DDBJ whole genome shotgun (WGS) entry which is preliminary data.</text>
</comment>
<evidence type="ECO:0000259" key="3">
    <source>
        <dbReference type="PROSITE" id="PS50157"/>
    </source>
</evidence>
<feature type="region of interest" description="Disordered" evidence="2">
    <location>
        <begin position="427"/>
        <end position="456"/>
    </location>
</feature>
<feature type="compositionally biased region" description="Basic and acidic residues" evidence="2">
    <location>
        <begin position="820"/>
        <end position="835"/>
    </location>
</feature>
<protein>
    <recommendedName>
        <fullName evidence="3">C2H2-type domain-containing protein</fullName>
    </recommendedName>
</protein>
<dbReference type="SMART" id="SM00355">
    <property type="entry name" value="ZnF_C2H2"/>
    <property type="match status" value="3"/>
</dbReference>
<evidence type="ECO:0000313" key="4">
    <source>
        <dbReference type="EMBL" id="KAE9967292.1"/>
    </source>
</evidence>
<reference evidence="4 5" key="1">
    <citation type="submission" date="2018-12" db="EMBL/GenBank/DDBJ databases">
        <title>Venturia inaequalis Genome Resource.</title>
        <authorList>
            <person name="Lichtner F.J."/>
        </authorList>
    </citation>
    <scope>NUCLEOTIDE SEQUENCE [LARGE SCALE GENOMIC DNA]</scope>
    <source>
        <strain evidence="4 5">120213</strain>
    </source>
</reference>
<feature type="region of interest" description="Disordered" evidence="2">
    <location>
        <begin position="774"/>
        <end position="800"/>
    </location>
</feature>
<feature type="compositionally biased region" description="Low complexity" evidence="2">
    <location>
        <begin position="74"/>
        <end position="93"/>
    </location>
</feature>
<evidence type="ECO:0000256" key="2">
    <source>
        <dbReference type="SAM" id="MobiDB-lite"/>
    </source>
</evidence>
<dbReference type="AlphaFoldDB" id="A0A8H3UB83"/>
<keyword evidence="1" id="KW-0479">Metal-binding</keyword>
<feature type="domain" description="C2H2-type" evidence="3">
    <location>
        <begin position="165"/>
        <end position="193"/>
    </location>
</feature>
<feature type="region of interest" description="Disordered" evidence="2">
    <location>
        <begin position="812"/>
        <end position="841"/>
    </location>
</feature>
<dbReference type="PROSITE" id="PS50157">
    <property type="entry name" value="ZINC_FINGER_C2H2_2"/>
    <property type="match status" value="1"/>
</dbReference>
<feature type="compositionally biased region" description="Low complexity" evidence="2">
    <location>
        <begin position="52"/>
        <end position="67"/>
    </location>
</feature>